<dbReference type="Gene3D" id="3.40.50.720">
    <property type="entry name" value="NAD(P)-binding Rossmann-like Domain"/>
    <property type="match status" value="1"/>
</dbReference>
<comment type="caution">
    <text evidence="3">The sequence shown here is derived from an EMBL/GenBank/DDBJ whole genome shotgun (WGS) entry which is preliminary data.</text>
</comment>
<evidence type="ECO:0000313" key="3">
    <source>
        <dbReference type="EMBL" id="KAF0822379.1"/>
    </source>
</evidence>
<sequence>MNYQPPKILITGAGGFTGQHACVHFSKAGFDVIGVSRKKALTNTGINTEYCDLTDNNQVEKLIEKVNPQYLLHLAGKNHVGQAWIDPINSIEANVMSTAYLINAIRQKNLSCRIVVAGSALQCNPATLSQVTNPYSLSKTLQILIAQSWAVLYNMNIVIAKPANIIGPGLSNGVCSIFAKHITDIEESKSERTLEVNNVKAQRDFIDVRDVVSAYEILLLKGEANEIYEIGSENSRSLEEIINIFKSLSAVNFEIESKFTLVEPQVKINPHKLMKLGWEPTISLEESLNDILNFYRSNIK</sequence>
<dbReference type="GO" id="GO:0003978">
    <property type="term" value="F:UDP-glucose 4-epimerase activity"/>
    <property type="evidence" value="ECO:0007669"/>
    <property type="project" value="UniProtKB-EC"/>
</dbReference>
<reference evidence="3 4" key="1">
    <citation type="journal article" date="2020" name="G3 (Bethesda)">
        <title>Whole Genome Sequencing and Comparative Genomics of Two Nematicidal Bacillus Strains Reveals a Wide Range of Possible Virulence Factors.</title>
        <authorList>
            <person name="Susic N."/>
            <person name="Janezic S."/>
            <person name="Rupnik M."/>
            <person name="Geric Stare B."/>
        </authorList>
    </citation>
    <scope>NUCLEOTIDE SEQUENCE [LARGE SCALE GENOMIC DNA]</scope>
    <source>
        <strain evidence="3 4">I-1582</strain>
    </source>
</reference>
<accession>A0A800MTW3</accession>
<comment type="similarity">
    <text evidence="1">Belongs to the NAD(P)-dependent epimerase/dehydratase family.</text>
</comment>
<dbReference type="InterPro" id="IPR001509">
    <property type="entry name" value="Epimerase_deHydtase"/>
</dbReference>
<feature type="domain" description="NAD-dependent epimerase/dehydratase" evidence="2">
    <location>
        <begin position="8"/>
        <end position="231"/>
    </location>
</feature>
<dbReference type="EMBL" id="VDEM01000059">
    <property type="protein sequence ID" value="KAF0822379.1"/>
    <property type="molecule type" value="Genomic_DNA"/>
</dbReference>
<dbReference type="Gene3D" id="3.90.25.10">
    <property type="entry name" value="UDP-galactose 4-epimerase, domain 1"/>
    <property type="match status" value="1"/>
</dbReference>
<evidence type="ECO:0000256" key="1">
    <source>
        <dbReference type="ARBA" id="ARBA00007637"/>
    </source>
</evidence>
<dbReference type="RefSeq" id="WP_159346152.1">
    <property type="nucleotide sequence ID" value="NZ_JBALOT010000020.1"/>
</dbReference>
<dbReference type="EC" id="5.1.3.2" evidence="3"/>
<protein>
    <submittedName>
        <fullName evidence="3">UDP-glucose 4-epimerase</fullName>
        <ecNumber evidence="3">5.1.3.2</ecNumber>
    </submittedName>
</protein>
<organism evidence="3 4">
    <name type="scientific">Cytobacillus firmus</name>
    <name type="common">Bacillus firmus</name>
    <dbReference type="NCBI Taxonomy" id="1399"/>
    <lineage>
        <taxon>Bacteria</taxon>
        <taxon>Bacillati</taxon>
        <taxon>Bacillota</taxon>
        <taxon>Bacilli</taxon>
        <taxon>Bacillales</taxon>
        <taxon>Bacillaceae</taxon>
        <taxon>Cytobacillus</taxon>
    </lineage>
</organism>
<evidence type="ECO:0000259" key="2">
    <source>
        <dbReference type="Pfam" id="PF01370"/>
    </source>
</evidence>
<evidence type="ECO:0000313" key="4">
    <source>
        <dbReference type="Proteomes" id="UP000465778"/>
    </source>
</evidence>
<dbReference type="OrthoDB" id="9779041at2"/>
<dbReference type="PANTHER" id="PTHR43000">
    <property type="entry name" value="DTDP-D-GLUCOSE 4,6-DEHYDRATASE-RELATED"/>
    <property type="match status" value="1"/>
</dbReference>
<gene>
    <name evidence="3" type="ORF">KIS1582_3867</name>
</gene>
<proteinExistence type="inferred from homology"/>
<dbReference type="Proteomes" id="UP000465778">
    <property type="component" value="Unassembled WGS sequence"/>
</dbReference>
<dbReference type="AlphaFoldDB" id="A0A800MTW3"/>
<dbReference type="SUPFAM" id="SSF51735">
    <property type="entry name" value="NAD(P)-binding Rossmann-fold domains"/>
    <property type="match status" value="1"/>
</dbReference>
<keyword evidence="3" id="KW-0413">Isomerase</keyword>
<name>A0A800MTW3_CYTFI</name>
<dbReference type="Pfam" id="PF01370">
    <property type="entry name" value="Epimerase"/>
    <property type="match status" value="1"/>
</dbReference>
<dbReference type="InterPro" id="IPR036291">
    <property type="entry name" value="NAD(P)-bd_dom_sf"/>
</dbReference>